<dbReference type="Gene3D" id="2.170.150.80">
    <property type="entry name" value="NAC domain"/>
    <property type="match status" value="1"/>
</dbReference>
<feature type="region of interest" description="Disordered" evidence="5">
    <location>
        <begin position="569"/>
        <end position="591"/>
    </location>
</feature>
<feature type="region of interest" description="Disordered" evidence="5">
    <location>
        <begin position="217"/>
        <end position="243"/>
    </location>
</feature>
<dbReference type="Gene3D" id="1.10.510.10">
    <property type="entry name" value="Transferase(Phosphotransferase) domain 1"/>
    <property type="match status" value="1"/>
</dbReference>
<dbReference type="InterPro" id="IPR001245">
    <property type="entry name" value="Ser-Thr/Tyr_kinase_cat_dom"/>
</dbReference>
<dbReference type="FunFam" id="2.170.150.80:FF:000009">
    <property type="entry name" value="NAC domain-containing protein 8"/>
    <property type="match status" value="1"/>
</dbReference>
<dbReference type="GO" id="GO:0003700">
    <property type="term" value="F:DNA-binding transcription factor activity"/>
    <property type="evidence" value="ECO:0007669"/>
    <property type="project" value="InterPro"/>
</dbReference>
<dbReference type="GO" id="GO:0005634">
    <property type="term" value="C:nucleus"/>
    <property type="evidence" value="ECO:0007669"/>
    <property type="project" value="TreeGrafter"/>
</dbReference>
<evidence type="ECO:0000256" key="4">
    <source>
        <dbReference type="ARBA" id="ARBA00023242"/>
    </source>
</evidence>
<dbReference type="SUPFAM" id="SSF56112">
    <property type="entry name" value="Protein kinase-like (PK-like)"/>
    <property type="match status" value="1"/>
</dbReference>
<dbReference type="PROSITE" id="PS51005">
    <property type="entry name" value="NAC"/>
    <property type="match status" value="1"/>
</dbReference>
<evidence type="ECO:0000256" key="1">
    <source>
        <dbReference type="ARBA" id="ARBA00023015"/>
    </source>
</evidence>
<keyword evidence="3" id="KW-0804">Transcription</keyword>
<dbReference type="FunFam" id="1.10.510.10:FF:000316">
    <property type="entry name" value="serine/threonine-protein kinase HT1"/>
    <property type="match status" value="1"/>
</dbReference>
<dbReference type="SMART" id="SM00220">
    <property type="entry name" value="S_TKc"/>
    <property type="match status" value="1"/>
</dbReference>
<dbReference type="OrthoDB" id="643388at2759"/>
<dbReference type="PANTHER" id="PTHR31079">
    <property type="entry name" value="NAC DOMAIN-CONTAINING PROTEIN 73"/>
    <property type="match status" value="1"/>
</dbReference>
<dbReference type="GO" id="GO:0000976">
    <property type="term" value="F:transcription cis-regulatory region binding"/>
    <property type="evidence" value="ECO:0007669"/>
    <property type="project" value="TreeGrafter"/>
</dbReference>
<evidence type="ECO:0000256" key="5">
    <source>
        <dbReference type="SAM" id="MobiDB-lite"/>
    </source>
</evidence>
<evidence type="ECO:0000259" key="6">
    <source>
        <dbReference type="PROSITE" id="PS50011"/>
    </source>
</evidence>
<evidence type="ECO:0000256" key="3">
    <source>
        <dbReference type="ARBA" id="ARBA00023163"/>
    </source>
</evidence>
<name>A0A2Z7CHA1_9LAMI</name>
<dbReference type="InterPro" id="IPR036093">
    <property type="entry name" value="NAC_dom_sf"/>
</dbReference>
<feature type="domain" description="NAC" evidence="7">
    <location>
        <begin position="295"/>
        <end position="456"/>
    </location>
</feature>
<keyword evidence="1" id="KW-0805">Transcription regulation</keyword>
<dbReference type="PROSITE" id="PS00108">
    <property type="entry name" value="PROTEIN_KINASE_ST"/>
    <property type="match status" value="1"/>
</dbReference>
<keyword evidence="2" id="KW-0238">DNA-binding</keyword>
<evidence type="ECO:0000256" key="2">
    <source>
        <dbReference type="ARBA" id="ARBA00023125"/>
    </source>
</evidence>
<evidence type="ECO:0000313" key="8">
    <source>
        <dbReference type="EMBL" id="KZV46422.1"/>
    </source>
</evidence>
<dbReference type="GO" id="GO:0004672">
    <property type="term" value="F:protein kinase activity"/>
    <property type="evidence" value="ECO:0007669"/>
    <property type="project" value="InterPro"/>
</dbReference>
<reference evidence="8 9" key="1">
    <citation type="journal article" date="2015" name="Proc. Natl. Acad. Sci. U.S.A.">
        <title>The resurrection genome of Boea hygrometrica: A blueprint for survival of dehydration.</title>
        <authorList>
            <person name="Xiao L."/>
            <person name="Yang G."/>
            <person name="Zhang L."/>
            <person name="Yang X."/>
            <person name="Zhao S."/>
            <person name="Ji Z."/>
            <person name="Zhou Q."/>
            <person name="Hu M."/>
            <person name="Wang Y."/>
            <person name="Chen M."/>
            <person name="Xu Y."/>
            <person name="Jin H."/>
            <person name="Xiao X."/>
            <person name="Hu G."/>
            <person name="Bao F."/>
            <person name="Hu Y."/>
            <person name="Wan P."/>
            <person name="Li L."/>
            <person name="Deng X."/>
            <person name="Kuang T."/>
            <person name="Xiang C."/>
            <person name="Zhu J.K."/>
            <person name="Oliver M.J."/>
            <person name="He Y."/>
        </authorList>
    </citation>
    <scope>NUCLEOTIDE SEQUENCE [LARGE SCALE GENOMIC DNA]</scope>
    <source>
        <strain evidence="9">cv. XS01</strain>
    </source>
</reference>
<dbReference type="GO" id="GO:0005524">
    <property type="term" value="F:ATP binding"/>
    <property type="evidence" value="ECO:0007669"/>
    <property type="project" value="InterPro"/>
</dbReference>
<dbReference type="InterPro" id="IPR044799">
    <property type="entry name" value="SOG1-like"/>
</dbReference>
<dbReference type="EMBL" id="KQ995669">
    <property type="protein sequence ID" value="KZV46422.1"/>
    <property type="molecule type" value="Genomic_DNA"/>
</dbReference>
<sequence>MVIVTELLLGGTLRKYLLSMRPRCLDMRVSIGFALDIARAMECLHSHGIIHRDLKPENLLLTADHKTVKLADFGLAREETLTEMMTAETGTYRWMAPELYSTVTLRRGEKKHYNHKVDAYSFAIVLWELIHNKLPFEGMSNLQAAYAAAFKNVRPSANDLPEDLALIVTSCWKDDPNARPNFTQIIQMLLHYLSTISPPEPILPHKIFSSQNITFPPESPGTSSLMAKRDDTPKTPMENKPRGTWLIDSRGLAKKVKNAGLPAACQIKDCGANKECPNCHHRIDNTDVSHEWPGLPVGVKFEPSDVELLEHLAAKCGVEDSKPHLFIDEFIPTLEDDEGICYTHPENLPGAKKDGSSVHFFYRIINAYASGQRKRRRISGRESTIKAHVRWHKTGKTKSVMGNVLLKGFKKIMVLYAPSKKGSKPDKCNWIMHQYHLGANEDEQEGEYVVSKIFYQPQKGTEYNETFIVKEESDLGLTQAIPKTPKMSTPDPPRSQYTPSFNGGSDDYLIKSFVQNAKNLNDPSDPPSGFWLENEMEYATCLAGESQAADFVGVDSLICNEVIDSSSMFGDPRPHNNTLTQKSGDVRDVTASGGISDLDNIELDTPPDFNLSDLQFASQDSVFDWLNQL</sequence>
<dbReference type="InterPro" id="IPR000719">
    <property type="entry name" value="Prot_kinase_dom"/>
</dbReference>
<dbReference type="InterPro" id="IPR003441">
    <property type="entry name" value="NAC-dom"/>
</dbReference>
<dbReference type="AlphaFoldDB" id="A0A2Z7CHA1"/>
<gene>
    <name evidence="8" type="ORF">F511_17863</name>
</gene>
<evidence type="ECO:0000259" key="7">
    <source>
        <dbReference type="PROSITE" id="PS51005"/>
    </source>
</evidence>
<dbReference type="SUPFAM" id="SSF101941">
    <property type="entry name" value="NAC domain"/>
    <property type="match status" value="1"/>
</dbReference>
<dbReference type="PANTHER" id="PTHR31079:SF2">
    <property type="entry name" value="NAC DOMAIN CONTAINING PROTEIN 44-RELATED"/>
    <property type="match status" value="1"/>
</dbReference>
<accession>A0A2Z7CHA1</accession>
<keyword evidence="9" id="KW-1185">Reference proteome</keyword>
<feature type="compositionally biased region" description="Basic and acidic residues" evidence="5">
    <location>
        <begin position="227"/>
        <end position="241"/>
    </location>
</feature>
<dbReference type="InterPro" id="IPR011009">
    <property type="entry name" value="Kinase-like_dom_sf"/>
</dbReference>
<dbReference type="PROSITE" id="PS50011">
    <property type="entry name" value="PROTEIN_KINASE_DOM"/>
    <property type="match status" value="1"/>
</dbReference>
<dbReference type="PRINTS" id="PR00109">
    <property type="entry name" value="TYRKINASE"/>
</dbReference>
<organism evidence="8 9">
    <name type="scientific">Dorcoceras hygrometricum</name>
    <dbReference type="NCBI Taxonomy" id="472368"/>
    <lineage>
        <taxon>Eukaryota</taxon>
        <taxon>Viridiplantae</taxon>
        <taxon>Streptophyta</taxon>
        <taxon>Embryophyta</taxon>
        <taxon>Tracheophyta</taxon>
        <taxon>Spermatophyta</taxon>
        <taxon>Magnoliopsida</taxon>
        <taxon>eudicotyledons</taxon>
        <taxon>Gunneridae</taxon>
        <taxon>Pentapetalae</taxon>
        <taxon>asterids</taxon>
        <taxon>lamiids</taxon>
        <taxon>Lamiales</taxon>
        <taxon>Gesneriaceae</taxon>
        <taxon>Didymocarpoideae</taxon>
        <taxon>Trichosporeae</taxon>
        <taxon>Loxocarpinae</taxon>
        <taxon>Dorcoceras</taxon>
    </lineage>
</organism>
<proteinExistence type="predicted"/>
<protein>
    <submittedName>
        <fullName evidence="8">NAC domain-containing protein 8</fullName>
    </submittedName>
</protein>
<dbReference type="Proteomes" id="UP000250235">
    <property type="component" value="Unassembled WGS sequence"/>
</dbReference>
<keyword evidence="4" id="KW-0539">Nucleus</keyword>
<dbReference type="InterPro" id="IPR008271">
    <property type="entry name" value="Ser/Thr_kinase_AS"/>
</dbReference>
<dbReference type="Pfam" id="PF07714">
    <property type="entry name" value="PK_Tyr_Ser-Thr"/>
    <property type="match status" value="1"/>
</dbReference>
<evidence type="ECO:0000313" key="9">
    <source>
        <dbReference type="Proteomes" id="UP000250235"/>
    </source>
</evidence>
<dbReference type="Pfam" id="PF02365">
    <property type="entry name" value="NAM"/>
    <property type="match status" value="1"/>
</dbReference>
<feature type="domain" description="Protein kinase" evidence="6">
    <location>
        <begin position="1"/>
        <end position="193"/>
    </location>
</feature>